<keyword evidence="9 10" id="KW-0961">Cell wall biogenesis/degradation</keyword>
<dbReference type="PANTHER" id="PTHR31062">
    <property type="entry name" value="XYLOGLUCAN ENDOTRANSGLUCOSYLASE/HYDROLASE PROTEIN 8-RELATED"/>
    <property type="match status" value="1"/>
</dbReference>
<proteinExistence type="inferred from homology"/>
<dbReference type="InterPro" id="IPR016455">
    <property type="entry name" value="XTH"/>
</dbReference>
<evidence type="ECO:0000313" key="13">
    <source>
        <dbReference type="Proteomes" id="UP000823674"/>
    </source>
</evidence>
<evidence type="ECO:0000256" key="10">
    <source>
        <dbReference type="RuleBase" id="RU361120"/>
    </source>
</evidence>
<dbReference type="InterPro" id="IPR000757">
    <property type="entry name" value="Beta-glucanase-like"/>
</dbReference>
<comment type="caution">
    <text evidence="12">The sequence shown here is derived from an EMBL/GenBank/DDBJ whole genome shotgun (WGS) entry which is preliminary data.</text>
</comment>
<dbReference type="Pfam" id="PF00722">
    <property type="entry name" value="Glyco_hydro_16"/>
    <property type="match status" value="1"/>
</dbReference>
<evidence type="ECO:0000313" key="12">
    <source>
        <dbReference type="EMBL" id="KAG5391003.1"/>
    </source>
</evidence>
<dbReference type="InterPro" id="IPR010713">
    <property type="entry name" value="XET_C"/>
</dbReference>
<feature type="domain" description="GH16" evidence="11">
    <location>
        <begin position="29"/>
        <end position="241"/>
    </location>
</feature>
<keyword evidence="13" id="KW-1185">Reference proteome</keyword>
<evidence type="ECO:0000256" key="7">
    <source>
        <dbReference type="ARBA" id="ARBA00023157"/>
    </source>
</evidence>
<keyword evidence="4 10" id="KW-0808">Transferase</keyword>
<evidence type="ECO:0000256" key="2">
    <source>
        <dbReference type="ARBA" id="ARBA00022523"/>
    </source>
</evidence>
<organism evidence="12 13">
    <name type="scientific">Brassica rapa subsp. trilocularis</name>
    <dbReference type="NCBI Taxonomy" id="1813537"/>
    <lineage>
        <taxon>Eukaryota</taxon>
        <taxon>Viridiplantae</taxon>
        <taxon>Streptophyta</taxon>
        <taxon>Embryophyta</taxon>
        <taxon>Tracheophyta</taxon>
        <taxon>Spermatophyta</taxon>
        <taxon>Magnoliopsida</taxon>
        <taxon>eudicotyledons</taxon>
        <taxon>Gunneridae</taxon>
        <taxon>Pentapetalae</taxon>
        <taxon>rosids</taxon>
        <taxon>malvids</taxon>
        <taxon>Brassicales</taxon>
        <taxon>Brassicaceae</taxon>
        <taxon>Brassiceae</taxon>
        <taxon>Brassica</taxon>
    </lineage>
</organism>
<dbReference type="InterPro" id="IPR044791">
    <property type="entry name" value="Beta-glucanase/XTH"/>
</dbReference>
<evidence type="ECO:0000256" key="9">
    <source>
        <dbReference type="ARBA" id="ARBA00023316"/>
    </source>
</evidence>
<comment type="PTM">
    <text evidence="10">Contains at least one intrachain disulfide bond essential for its enzymatic activity.</text>
</comment>
<evidence type="ECO:0000256" key="5">
    <source>
        <dbReference type="ARBA" id="ARBA00022729"/>
    </source>
</evidence>
<keyword evidence="7" id="KW-1015">Disulfide bond</keyword>
<dbReference type="SUPFAM" id="SSF49899">
    <property type="entry name" value="Concanavalin A-like lectins/glucanases"/>
    <property type="match status" value="1"/>
</dbReference>
<evidence type="ECO:0000256" key="3">
    <source>
        <dbReference type="ARBA" id="ARBA00022525"/>
    </source>
</evidence>
<sequence length="322" mass="35825">MASLKNYNMKILLETAVVFCLCSFSLVSSHSRKFTTPNVTRVTDQFSRIAIESGFSKRFGDHNIIVNGSLAKLTLDKSSGAGLVTKNTYHYGFFSARLKLPAGFASGVVVAFYLSNAESYPKTHDEIDIELLGRSRRDDWSIQTNVYANGSLKTGREEKFYYWFDPTQAFHDYTLIWNSHHIVFLVDNIPVREFPNRGAFMSAYPSKPMSLYVTVWDGSEWATHGGKYPVNYKYGPFVASMADVKLSGCSVNNGSVNNGSSSGPGPCTKSGGSVSSLDPVDGQDFATLSKNQIAAMDWARRKLMFYSYCNDKSRYKVMPAEC</sequence>
<dbReference type="Proteomes" id="UP000823674">
    <property type="component" value="Chromosome A08"/>
</dbReference>
<dbReference type="InterPro" id="IPR013320">
    <property type="entry name" value="ConA-like_dom_sf"/>
</dbReference>
<dbReference type="PROSITE" id="PS51762">
    <property type="entry name" value="GH16_2"/>
    <property type="match status" value="1"/>
</dbReference>
<protein>
    <recommendedName>
        <fullName evidence="10">Xyloglucan endotransglucosylase/hydrolase</fullName>
        <ecNumber evidence="10">2.4.1.207</ecNumber>
    </recommendedName>
</protein>
<keyword evidence="6 10" id="KW-0378">Hydrolase</keyword>
<reference evidence="12 13" key="1">
    <citation type="submission" date="2021-03" db="EMBL/GenBank/DDBJ databases">
        <authorList>
            <person name="King G.J."/>
            <person name="Bancroft I."/>
            <person name="Baten A."/>
            <person name="Bloomfield J."/>
            <person name="Borpatragohain P."/>
            <person name="He Z."/>
            <person name="Irish N."/>
            <person name="Irwin J."/>
            <person name="Liu K."/>
            <person name="Mauleon R.P."/>
            <person name="Moore J."/>
            <person name="Morris R."/>
            <person name="Ostergaard L."/>
            <person name="Wang B."/>
            <person name="Wells R."/>
        </authorList>
    </citation>
    <scope>NUCLEOTIDE SEQUENCE [LARGE SCALE GENOMIC DNA]</scope>
    <source>
        <strain evidence="12">R-o-18</strain>
        <tissue evidence="12">Leaf</tissue>
    </source>
</reference>
<dbReference type="CDD" id="cd02176">
    <property type="entry name" value="GH16_XET"/>
    <property type="match status" value="1"/>
</dbReference>
<evidence type="ECO:0000259" key="11">
    <source>
        <dbReference type="PROSITE" id="PS51762"/>
    </source>
</evidence>
<evidence type="ECO:0000256" key="1">
    <source>
        <dbReference type="ARBA" id="ARBA00022512"/>
    </source>
</evidence>
<dbReference type="EMBL" id="JADBGQ010000007">
    <property type="protein sequence ID" value="KAG5391003.1"/>
    <property type="molecule type" value="Genomic_DNA"/>
</dbReference>
<keyword evidence="3 10" id="KW-0964">Secreted</keyword>
<comment type="similarity">
    <text evidence="10">Belongs to the glycosyl hydrolase 16 family.</text>
</comment>
<gene>
    <name evidence="12" type="primary">A08p042580.1_BraROA</name>
    <name evidence="12" type="ORF">IGI04_032544</name>
</gene>
<keyword evidence="2 10" id="KW-0052">Apoplast</keyword>
<keyword evidence="5" id="KW-0732">Signal</keyword>
<comment type="subcellular location">
    <subcellularLocation>
        <location evidence="10">Secreted</location>
        <location evidence="10">Cell wall</location>
    </subcellularLocation>
    <subcellularLocation>
        <location evidence="10">Secreted</location>
        <location evidence="10">Extracellular space</location>
        <location evidence="10">Apoplast</location>
    </subcellularLocation>
</comment>
<dbReference type="PIRSF" id="PIRSF005604">
    <property type="entry name" value="XET"/>
    <property type="match status" value="1"/>
</dbReference>
<comment type="function">
    <text evidence="10">Catalyzes xyloglucan endohydrolysis (XEH) and/or endotransglycosylation (XET). Cleaves and religates xyloglucan polymers, an essential constituent of the primary cell wall, and thereby participates in cell wall construction of growing tissues.</text>
</comment>
<name>A0ABQ7LZ95_BRACM</name>
<dbReference type="EC" id="2.4.1.207" evidence="10"/>
<evidence type="ECO:0000256" key="4">
    <source>
        <dbReference type="ARBA" id="ARBA00022679"/>
    </source>
</evidence>
<dbReference type="Pfam" id="PF06955">
    <property type="entry name" value="XET_C"/>
    <property type="match status" value="1"/>
</dbReference>
<dbReference type="Gene3D" id="2.60.120.200">
    <property type="match status" value="1"/>
</dbReference>
<evidence type="ECO:0000256" key="8">
    <source>
        <dbReference type="ARBA" id="ARBA00023295"/>
    </source>
</evidence>
<keyword evidence="1 10" id="KW-0134">Cell wall</keyword>
<keyword evidence="8 10" id="KW-0326">Glycosidase</keyword>
<accession>A0ABQ7LZ95</accession>
<evidence type="ECO:0000256" key="6">
    <source>
        <dbReference type="ARBA" id="ARBA00022801"/>
    </source>
</evidence>